<gene>
    <name evidence="8" type="ORF">GCM10022419_118330</name>
</gene>
<accession>A0ABP6ZLH8</accession>
<dbReference type="InterPro" id="IPR013783">
    <property type="entry name" value="Ig-like_fold"/>
</dbReference>
<dbReference type="Pfam" id="PF25788">
    <property type="entry name" value="Ig_Rha78A_N"/>
    <property type="match status" value="1"/>
</dbReference>
<evidence type="ECO:0000256" key="3">
    <source>
        <dbReference type="ARBA" id="ARBA00022801"/>
    </source>
</evidence>
<dbReference type="InterPro" id="IPR016007">
    <property type="entry name" value="Alpha_rhamnosid"/>
</dbReference>
<dbReference type="PIRSF" id="PIRSF010631">
    <property type="entry name" value="A-rhamnsds"/>
    <property type="match status" value="1"/>
</dbReference>
<feature type="domain" description="Bacterial alpha-L-rhamnosidase N-terminal" evidence="5">
    <location>
        <begin position="135"/>
        <end position="304"/>
    </location>
</feature>
<dbReference type="RefSeq" id="WP_345576537.1">
    <property type="nucleotide sequence ID" value="NZ_BAABDQ010000050.1"/>
</dbReference>
<dbReference type="InterPro" id="IPR012341">
    <property type="entry name" value="6hp_glycosidase-like_sf"/>
</dbReference>
<dbReference type="GO" id="GO:0016787">
    <property type="term" value="F:hydrolase activity"/>
    <property type="evidence" value="ECO:0007669"/>
    <property type="project" value="UniProtKB-KW"/>
</dbReference>
<dbReference type="EMBL" id="BAABDQ010000050">
    <property type="protein sequence ID" value="GAA3613552.1"/>
    <property type="molecule type" value="Genomic_DNA"/>
</dbReference>
<dbReference type="PANTHER" id="PTHR33307:SF6">
    <property type="entry name" value="ALPHA-RHAMNOSIDASE (EUROFUNG)-RELATED"/>
    <property type="match status" value="1"/>
</dbReference>
<dbReference type="Gene3D" id="1.50.10.10">
    <property type="match status" value="1"/>
</dbReference>
<evidence type="ECO:0000256" key="2">
    <source>
        <dbReference type="ARBA" id="ARBA00012652"/>
    </source>
</evidence>
<sequence>MTAPTHLRVEHLDEPLGIGTPRPRLSWWLPAGSSRQLAYRIQADGWDSGAISSAASVLVPYEGPSPRSGQRVTWRVKVWTDAGESGWSRSSWWEPGLLEPDDWTAAWISPADPRTPGPGDRPAYLLRTTFTLDKPVVRARAHATARGLYELHCNGSRVSDLELLPGFTSYRTRLQVQTFDVTPLLGQGPGVLGAVLSDGWYRGRHGFLRLPDQWGEEVALLVQLVADHPDGSRTVIGTGQDWRWATGAILSADLMDGQRVDLREDLPGWSRPGPCGGVWSDVAIAEPGQARLVASPAPPVRAVETLRPVGVTTVRPGVQVIDLGQNINGRLRLTGLGPAGTTLTLTHGEALTPDGDVTTENLRAFDFVTRTPLPAGQTDRVTAAGLDGETFEPRHTTHGFRYVRVEGHPGGLVPGDVAGVVVHTDLRRTGWFRCGDERLNRLHEAALWSFRGNACDIPTDCPQRERAGWTGDYQLFAPAAAFLFDVAGFTWKWLRDVAAEQWPDGRVPNYSPGQPPFLVSPAEAGMTGSAGWGDAMVNVPWEMWRAYGDRDLLAEFYPAMLRWVEYGAARAREHSHPGRVPGPHDRYLWDTGFHWGEWLQPDGPRHPAPDRDHSVVATAYLHRSARLVADIARLLGHQDDAARMDELAAGTLTAWRHAFVRPDGGLAVDDQATHVRALAFDLVPPGHRSLAAARLAELVRRAGTHLTTGFLATPHLLPVLAGNGHLDVAYELLLRDTAPSWLHMIEQGATTIWEHWEAVGGDGTVQGSLNHYSKGAVISFLHTHVAGIRPLRPGYRHFAVAPQPGGGLSWAEAELHSPYGRILSSWRVTGGALELRIEVPPGTTADVRLPGTGGLVTADPGTHTYRTML</sequence>
<dbReference type="Proteomes" id="UP001500630">
    <property type="component" value="Unassembled WGS sequence"/>
</dbReference>
<feature type="domain" description="Alpha-L-rhamnosidase C-terminal" evidence="7">
    <location>
        <begin position="787"/>
        <end position="854"/>
    </location>
</feature>
<keyword evidence="3 8" id="KW-0378">Hydrolase</keyword>
<dbReference type="Pfam" id="PF17389">
    <property type="entry name" value="Bac_rhamnosid6H"/>
    <property type="match status" value="1"/>
</dbReference>
<reference evidence="9" key="1">
    <citation type="journal article" date="2019" name="Int. J. Syst. Evol. Microbiol.">
        <title>The Global Catalogue of Microorganisms (GCM) 10K type strain sequencing project: providing services to taxonomists for standard genome sequencing and annotation.</title>
        <authorList>
            <consortium name="The Broad Institute Genomics Platform"/>
            <consortium name="The Broad Institute Genome Sequencing Center for Infectious Disease"/>
            <person name="Wu L."/>
            <person name="Ma J."/>
        </authorList>
    </citation>
    <scope>NUCLEOTIDE SEQUENCE [LARGE SCALE GENOMIC DNA]</scope>
    <source>
        <strain evidence="9">JCM 17326</strain>
    </source>
</reference>
<name>A0ABP6ZLH8_9ACTN</name>
<organism evidence="8 9">
    <name type="scientific">Nonomuraea rosea</name>
    <dbReference type="NCBI Taxonomy" id="638574"/>
    <lineage>
        <taxon>Bacteria</taxon>
        <taxon>Bacillati</taxon>
        <taxon>Actinomycetota</taxon>
        <taxon>Actinomycetes</taxon>
        <taxon>Streptosporangiales</taxon>
        <taxon>Streptosporangiaceae</taxon>
        <taxon>Nonomuraea</taxon>
    </lineage>
</organism>
<dbReference type="Gene3D" id="2.60.420.10">
    <property type="entry name" value="Maltose phosphorylase, domain 3"/>
    <property type="match status" value="1"/>
</dbReference>
<evidence type="ECO:0000259" key="7">
    <source>
        <dbReference type="Pfam" id="PF17390"/>
    </source>
</evidence>
<dbReference type="PANTHER" id="PTHR33307">
    <property type="entry name" value="ALPHA-RHAMNOSIDASE (EUROFUNG)"/>
    <property type="match status" value="1"/>
</dbReference>
<evidence type="ECO:0000259" key="5">
    <source>
        <dbReference type="Pfam" id="PF08531"/>
    </source>
</evidence>
<feature type="domain" description="Alpha-L-rhamnosidase concanavalin-like" evidence="4">
    <location>
        <begin position="313"/>
        <end position="423"/>
    </location>
</feature>
<dbReference type="InterPro" id="IPR035398">
    <property type="entry name" value="Bac_rhamnosid_C"/>
</dbReference>
<dbReference type="Pfam" id="PF05592">
    <property type="entry name" value="Bac_rhamnosid"/>
    <property type="match status" value="1"/>
</dbReference>
<dbReference type="Gene3D" id="2.60.40.10">
    <property type="entry name" value="Immunoglobulins"/>
    <property type="match status" value="1"/>
</dbReference>
<dbReference type="Gene3D" id="2.60.120.260">
    <property type="entry name" value="Galactose-binding domain-like"/>
    <property type="match status" value="2"/>
</dbReference>
<dbReference type="Pfam" id="PF17390">
    <property type="entry name" value="Bac_rhamnosid_C"/>
    <property type="match status" value="1"/>
</dbReference>
<comment type="caution">
    <text evidence="8">The sequence shown here is derived from an EMBL/GenBank/DDBJ whole genome shotgun (WGS) entry which is preliminary data.</text>
</comment>
<evidence type="ECO:0000259" key="6">
    <source>
        <dbReference type="Pfam" id="PF17389"/>
    </source>
</evidence>
<dbReference type="EC" id="3.2.1.40" evidence="2"/>
<proteinExistence type="predicted"/>
<dbReference type="InterPro" id="IPR008902">
    <property type="entry name" value="Rhamnosid_concanavalin"/>
</dbReference>
<evidence type="ECO:0000313" key="9">
    <source>
        <dbReference type="Proteomes" id="UP001500630"/>
    </source>
</evidence>
<feature type="domain" description="Alpha-L-rhamnosidase six-hairpin glycosidase" evidence="6">
    <location>
        <begin position="427"/>
        <end position="785"/>
    </location>
</feature>
<dbReference type="SUPFAM" id="SSF48208">
    <property type="entry name" value="Six-hairpin glycosidases"/>
    <property type="match status" value="1"/>
</dbReference>
<dbReference type="InterPro" id="IPR035396">
    <property type="entry name" value="Bac_rhamnosid6H"/>
</dbReference>
<protein>
    <recommendedName>
        <fullName evidence="2">alpha-L-rhamnosidase</fullName>
        <ecNumber evidence="2">3.2.1.40</ecNumber>
    </recommendedName>
</protein>
<evidence type="ECO:0000259" key="4">
    <source>
        <dbReference type="Pfam" id="PF05592"/>
    </source>
</evidence>
<dbReference type="InterPro" id="IPR008928">
    <property type="entry name" value="6-hairpin_glycosidase_sf"/>
</dbReference>
<comment type="catalytic activity">
    <reaction evidence="1">
        <text>Hydrolysis of terminal non-reducing alpha-L-rhamnose residues in alpha-L-rhamnosides.</text>
        <dbReference type="EC" id="3.2.1.40"/>
    </reaction>
</comment>
<dbReference type="InterPro" id="IPR013737">
    <property type="entry name" value="Bac_rhamnosid_N"/>
</dbReference>
<dbReference type="Pfam" id="PF08531">
    <property type="entry name" value="Bac_rhamnosid_N"/>
    <property type="match status" value="1"/>
</dbReference>
<evidence type="ECO:0000313" key="8">
    <source>
        <dbReference type="EMBL" id="GAA3613552.1"/>
    </source>
</evidence>
<evidence type="ECO:0000256" key="1">
    <source>
        <dbReference type="ARBA" id="ARBA00001445"/>
    </source>
</evidence>
<keyword evidence="9" id="KW-1185">Reference proteome</keyword>